<protein>
    <submittedName>
        <fullName evidence="1">Uncharacterized protein</fullName>
    </submittedName>
</protein>
<comment type="caution">
    <text evidence="1">The sequence shown here is derived from an EMBL/GenBank/DDBJ whole genome shotgun (WGS) entry which is preliminary data.</text>
</comment>
<dbReference type="OrthoDB" id="6898594at2"/>
<gene>
    <name evidence="1" type="ORF">EGC77_21990</name>
</gene>
<proteinExistence type="predicted"/>
<accession>A0A3N4DLH7</accession>
<dbReference type="AlphaFoldDB" id="A0A3N4DLH7"/>
<evidence type="ECO:0000313" key="2">
    <source>
        <dbReference type="Proteomes" id="UP000278855"/>
    </source>
</evidence>
<name>A0A3N4DLH7_9GAMM</name>
<dbReference type="Proteomes" id="UP000278855">
    <property type="component" value="Unassembled WGS sequence"/>
</dbReference>
<organism evidence="1 2">
    <name type="scientific">Shewanella psychromarinicola</name>
    <dbReference type="NCBI Taxonomy" id="2487742"/>
    <lineage>
        <taxon>Bacteria</taxon>
        <taxon>Pseudomonadati</taxon>
        <taxon>Pseudomonadota</taxon>
        <taxon>Gammaproteobacteria</taxon>
        <taxon>Alteromonadales</taxon>
        <taxon>Shewanellaceae</taxon>
        <taxon>Shewanella</taxon>
    </lineage>
</organism>
<evidence type="ECO:0000313" key="1">
    <source>
        <dbReference type="EMBL" id="RPA22450.1"/>
    </source>
</evidence>
<dbReference type="EMBL" id="RKKB01000040">
    <property type="protein sequence ID" value="RPA22450.1"/>
    <property type="molecule type" value="Genomic_DNA"/>
</dbReference>
<dbReference type="RefSeq" id="WP_124014298.1">
    <property type="nucleotide sequence ID" value="NZ_JAKIKZ010000086.1"/>
</dbReference>
<reference evidence="2" key="1">
    <citation type="submission" date="2018-11" db="EMBL/GenBank/DDBJ databases">
        <title>Shewanella sp. R106.</title>
        <authorList>
            <person name="Hwang Y.J."/>
            <person name="Hwang C.Y."/>
        </authorList>
    </citation>
    <scope>NUCLEOTIDE SEQUENCE [LARGE SCALE GENOMIC DNA]</scope>
    <source>
        <strain evidence="2">R106</strain>
    </source>
</reference>
<sequence length="84" mass="9648">MKPNPKKVPLDFDPVAEVSRLKAQTKAIRKRNYSQRKSALDNYHGEIIILLANGATATEVHRWLRELEVKVSLSTVTRWIKKHG</sequence>